<organism evidence="2 3">
    <name type="scientific">Candidatus Symbiobacter mobilis CR</name>
    <dbReference type="NCBI Taxonomy" id="946483"/>
    <lineage>
        <taxon>Bacteria</taxon>
        <taxon>Pseudomonadati</taxon>
        <taxon>Pseudomonadota</taxon>
        <taxon>Betaproteobacteria</taxon>
        <taxon>Burkholderiales</taxon>
        <taxon>Comamonadaceae</taxon>
    </lineage>
</organism>
<reference evidence="2 3" key="1">
    <citation type="journal article" date="2013" name="Genome Biol.">
        <title>Genomic analysis reveals key aspects of prokaryotic symbiosis in the phototrophic consortium "Chlorochromatium aggregatum".</title>
        <authorList>
            <person name="Liu Z."/>
            <person name="Muller J."/>
            <person name="Li T."/>
            <person name="Alvey R.M."/>
            <person name="Vogl K."/>
            <person name="Frigaard N.U."/>
            <person name="Rockwell N.C."/>
            <person name="Boyd E.S."/>
            <person name="Tomsho L.P."/>
            <person name="Schuster S.C."/>
            <person name="Henke P."/>
            <person name="Rohde M."/>
            <person name="Overmann J."/>
            <person name="Bryant D.A."/>
        </authorList>
    </citation>
    <scope>NUCLEOTIDE SEQUENCE [LARGE SCALE GENOMIC DNA]</scope>
    <source>
        <strain evidence="2">CR</strain>
    </source>
</reference>
<proteinExistence type="predicted"/>
<dbReference type="STRING" id="946483.Cenrod_2701"/>
<sequence length="113" mass="12562">MAVIAERKVYWVACSAALWDFRQTAGEYPDLLHLSDYAFCQSVGARIHREGHPGLLTQSVRRPAGENLAIFNPAVLSNPRDNCPLTYRLDGQQIVVEKQSGAAWMTLNVANFS</sequence>
<dbReference type="AlphaFoldDB" id="U5NBE6"/>
<evidence type="ECO:0000313" key="3">
    <source>
        <dbReference type="Proteomes" id="UP000017184"/>
    </source>
</evidence>
<dbReference type="Proteomes" id="UP000017184">
    <property type="component" value="Chromosome"/>
</dbReference>
<dbReference type="InterPro" id="IPR014914">
    <property type="entry name" value="RES_dom"/>
</dbReference>
<dbReference type="Pfam" id="PF08808">
    <property type="entry name" value="RES"/>
    <property type="match status" value="1"/>
</dbReference>
<name>U5NBE6_9BURK</name>
<dbReference type="eggNOG" id="COG5654">
    <property type="taxonomic scope" value="Bacteria"/>
</dbReference>
<evidence type="ECO:0000259" key="1">
    <source>
        <dbReference type="Pfam" id="PF08808"/>
    </source>
</evidence>
<dbReference type="KEGG" id="cbx:Cenrod_2701"/>
<feature type="domain" description="RES" evidence="1">
    <location>
        <begin position="6"/>
        <end position="90"/>
    </location>
</feature>
<keyword evidence="3" id="KW-1185">Reference proteome</keyword>
<dbReference type="EMBL" id="CP004885">
    <property type="protein sequence ID" value="AGX88747.1"/>
    <property type="molecule type" value="Genomic_DNA"/>
</dbReference>
<dbReference type="PATRIC" id="fig|946483.4.peg.2727"/>
<dbReference type="HOGENOM" id="CLU_2128959_0_0_4"/>
<evidence type="ECO:0000313" key="2">
    <source>
        <dbReference type="EMBL" id="AGX88747.1"/>
    </source>
</evidence>
<gene>
    <name evidence="2" type="ORF">Cenrod_2701</name>
</gene>
<accession>U5NBE6</accession>
<protein>
    <recommendedName>
        <fullName evidence="1">RES domain-containing protein</fullName>
    </recommendedName>
</protein>